<dbReference type="PROSITE" id="PS50109">
    <property type="entry name" value="HIS_KIN"/>
    <property type="match status" value="1"/>
</dbReference>
<evidence type="ECO:0000256" key="3">
    <source>
        <dbReference type="ARBA" id="ARBA00012438"/>
    </source>
</evidence>
<keyword evidence="4" id="KW-0597">Phosphoprotein</keyword>
<comment type="subcellular location">
    <subcellularLocation>
        <location evidence="2">Membrane</location>
    </subcellularLocation>
</comment>
<accession>A0A192H0M4</accession>
<keyword evidence="6 9" id="KW-0418">Kinase</keyword>
<keyword evidence="10" id="KW-1185">Reference proteome</keyword>
<dbReference type="Gene3D" id="6.10.340.10">
    <property type="match status" value="1"/>
</dbReference>
<evidence type="ECO:0000256" key="8">
    <source>
        <dbReference type="ARBA" id="ARBA00023136"/>
    </source>
</evidence>
<dbReference type="InterPro" id="IPR003661">
    <property type="entry name" value="HisK_dim/P_dom"/>
</dbReference>
<dbReference type="SMART" id="SM00388">
    <property type="entry name" value="HisKA"/>
    <property type="match status" value="1"/>
</dbReference>
<dbReference type="EMBL" id="CP014873">
    <property type="protein sequence ID" value="ANK61511.1"/>
    <property type="molecule type" value="Genomic_DNA"/>
</dbReference>
<protein>
    <recommendedName>
        <fullName evidence="3">histidine kinase</fullName>
        <ecNumber evidence="3">2.7.13.3</ecNumber>
    </recommendedName>
</protein>
<proteinExistence type="predicted"/>
<dbReference type="FunFam" id="3.30.565.10:FF:000006">
    <property type="entry name" value="Sensor histidine kinase WalK"/>
    <property type="match status" value="1"/>
</dbReference>
<dbReference type="InterPro" id="IPR036890">
    <property type="entry name" value="HATPase_C_sf"/>
</dbReference>
<dbReference type="InterPro" id="IPR036097">
    <property type="entry name" value="HisK_dim/P_sf"/>
</dbReference>
<organism evidence="9 10">
    <name type="scientific">Loigolactobacillus backii</name>
    <dbReference type="NCBI Taxonomy" id="375175"/>
    <lineage>
        <taxon>Bacteria</taxon>
        <taxon>Bacillati</taxon>
        <taxon>Bacillota</taxon>
        <taxon>Bacilli</taxon>
        <taxon>Lactobacillales</taxon>
        <taxon>Lactobacillaceae</taxon>
        <taxon>Loigolactobacillus</taxon>
    </lineage>
</organism>
<dbReference type="PRINTS" id="PR00344">
    <property type="entry name" value="BCTRLSENSOR"/>
</dbReference>
<dbReference type="CDD" id="cd00075">
    <property type="entry name" value="HATPase"/>
    <property type="match status" value="1"/>
</dbReference>
<dbReference type="InterPro" id="IPR005467">
    <property type="entry name" value="His_kinase_dom"/>
</dbReference>
<gene>
    <name evidence="9" type="ORF">AYR53_01275</name>
</gene>
<evidence type="ECO:0000256" key="6">
    <source>
        <dbReference type="ARBA" id="ARBA00022777"/>
    </source>
</evidence>
<dbReference type="SUPFAM" id="SSF55874">
    <property type="entry name" value="ATPase domain of HSP90 chaperone/DNA topoisomerase II/histidine kinase"/>
    <property type="match status" value="1"/>
</dbReference>
<dbReference type="STRING" id="375175.AYR53_01275"/>
<dbReference type="FunFam" id="1.10.287.130:FF:000001">
    <property type="entry name" value="Two-component sensor histidine kinase"/>
    <property type="match status" value="1"/>
</dbReference>
<evidence type="ECO:0000256" key="4">
    <source>
        <dbReference type="ARBA" id="ARBA00022553"/>
    </source>
</evidence>
<dbReference type="GO" id="GO:0004721">
    <property type="term" value="F:phosphoprotein phosphatase activity"/>
    <property type="evidence" value="ECO:0007669"/>
    <property type="project" value="TreeGrafter"/>
</dbReference>
<comment type="catalytic activity">
    <reaction evidence="1">
        <text>ATP + protein L-histidine = ADP + protein N-phospho-L-histidine.</text>
        <dbReference type="EC" id="2.7.13.3"/>
    </reaction>
</comment>
<dbReference type="OrthoDB" id="9786919at2"/>
<keyword evidence="7" id="KW-0902">Two-component regulatory system</keyword>
<dbReference type="Gene3D" id="3.30.565.10">
    <property type="entry name" value="Histidine kinase-like ATPase, C-terminal domain"/>
    <property type="match status" value="1"/>
</dbReference>
<dbReference type="EC" id="2.7.13.3" evidence="3"/>
<dbReference type="SMART" id="SM00387">
    <property type="entry name" value="HATPase_c"/>
    <property type="match status" value="1"/>
</dbReference>
<evidence type="ECO:0000256" key="1">
    <source>
        <dbReference type="ARBA" id="ARBA00000085"/>
    </source>
</evidence>
<dbReference type="InterPro" id="IPR004358">
    <property type="entry name" value="Sig_transdc_His_kin-like_C"/>
</dbReference>
<evidence type="ECO:0000313" key="9">
    <source>
        <dbReference type="EMBL" id="ANK61511.1"/>
    </source>
</evidence>
<dbReference type="SUPFAM" id="SSF47384">
    <property type="entry name" value="Homodimeric domain of signal transducing histidine kinase"/>
    <property type="match status" value="1"/>
</dbReference>
<dbReference type="Pfam" id="PF02518">
    <property type="entry name" value="HATPase_c"/>
    <property type="match status" value="1"/>
</dbReference>
<keyword evidence="8" id="KW-0472">Membrane</keyword>
<dbReference type="Gene3D" id="1.10.287.130">
    <property type="match status" value="1"/>
</dbReference>
<name>A0A192H0M4_9LACO</name>
<dbReference type="AlphaFoldDB" id="A0A192H0M4"/>
<dbReference type="GO" id="GO:0005886">
    <property type="term" value="C:plasma membrane"/>
    <property type="evidence" value="ECO:0007669"/>
    <property type="project" value="TreeGrafter"/>
</dbReference>
<dbReference type="Pfam" id="PF00512">
    <property type="entry name" value="HisKA"/>
    <property type="match status" value="1"/>
</dbReference>
<reference evidence="9 10" key="1">
    <citation type="submission" date="2016-03" db="EMBL/GenBank/DDBJ databases">
        <title>Pediococcus and Lactobacillus from brewery environment - whole genome sequencing and assembly.</title>
        <authorList>
            <person name="Behr J."/>
            <person name="Geissler A.J."/>
            <person name="Vogel R.F."/>
        </authorList>
    </citation>
    <scope>NUCLEOTIDE SEQUENCE [LARGE SCALE GENOMIC DNA]</scope>
    <source>
        <strain evidence="9 10">TMW 1.1989</strain>
    </source>
</reference>
<dbReference type="GO" id="GO:0016036">
    <property type="term" value="P:cellular response to phosphate starvation"/>
    <property type="evidence" value="ECO:0007669"/>
    <property type="project" value="TreeGrafter"/>
</dbReference>
<evidence type="ECO:0000313" key="10">
    <source>
        <dbReference type="Proteomes" id="UP000078582"/>
    </source>
</evidence>
<evidence type="ECO:0000256" key="2">
    <source>
        <dbReference type="ARBA" id="ARBA00004370"/>
    </source>
</evidence>
<dbReference type="InterPro" id="IPR003594">
    <property type="entry name" value="HATPase_dom"/>
</dbReference>
<dbReference type="PANTHER" id="PTHR45453">
    <property type="entry name" value="PHOSPHATE REGULON SENSOR PROTEIN PHOR"/>
    <property type="match status" value="1"/>
</dbReference>
<sequence length="468" mass="53771">MLMKKKKNSNTNAAQITKSYAIILILITLLMSSSIITIVGYRLVSNKRKDAESLMIVLKRSLVDNKPDWILWRSESTLDTSNTFVKVKVNIPNQAQKEFYSPHTKAFLNEKFHSWPLLKNIQYRSEQGVYYHTVDYDRSGHNTNEQPKIKYEIWLSLNNVVHLFEEILETISLIVAFSFLIGLWFISRLAQRLNKPLVDLTTATHKINNTENITYHESLPIFDNPQEVHDLSIEFNRLLGTLNKQVLHEHQFVSDASHELRTPLAGIRGHISLIHRHGEKHPDIVPTSLAYIDSESLRMQRLIENLLQLSRMDHAKLELKHFNLSSLLSKICKNYRQQITQHLILKDTNNIIVYANQDSVEQIITALLDNAHKYSPAKSTISIEVTDRFNDIQVKVNDEGAGIKGQDKWHIFDRFYRADQSRSQKINGSGLGLAITAQLVELNHGEIKVQDNVPHGSCFVVTLKKNKS</sequence>
<dbReference type="Proteomes" id="UP000078582">
    <property type="component" value="Chromosome"/>
</dbReference>
<dbReference type="InterPro" id="IPR050351">
    <property type="entry name" value="BphY/WalK/GraS-like"/>
</dbReference>
<keyword evidence="5" id="KW-0808">Transferase</keyword>
<dbReference type="GO" id="GO:0000155">
    <property type="term" value="F:phosphorelay sensor kinase activity"/>
    <property type="evidence" value="ECO:0007669"/>
    <property type="project" value="InterPro"/>
</dbReference>
<dbReference type="KEGG" id="lbt:AYR52_00235"/>
<dbReference type="CDD" id="cd00082">
    <property type="entry name" value="HisKA"/>
    <property type="match status" value="1"/>
</dbReference>
<dbReference type="PANTHER" id="PTHR45453:SF1">
    <property type="entry name" value="PHOSPHATE REGULON SENSOR PROTEIN PHOR"/>
    <property type="match status" value="1"/>
</dbReference>
<evidence type="ECO:0000256" key="5">
    <source>
        <dbReference type="ARBA" id="ARBA00022679"/>
    </source>
</evidence>
<evidence type="ECO:0000256" key="7">
    <source>
        <dbReference type="ARBA" id="ARBA00023012"/>
    </source>
</evidence>